<accession>A0A2P4UCU9</accession>
<dbReference type="Proteomes" id="UP000242367">
    <property type="component" value="Unassembled WGS sequence"/>
</dbReference>
<organism evidence="2 3">
    <name type="scientific">Actinomadura rubteroloni</name>
    <dbReference type="NCBI Taxonomy" id="1926885"/>
    <lineage>
        <taxon>Bacteria</taxon>
        <taxon>Bacillati</taxon>
        <taxon>Actinomycetota</taxon>
        <taxon>Actinomycetes</taxon>
        <taxon>Streptosporangiales</taxon>
        <taxon>Thermomonosporaceae</taxon>
        <taxon>Actinomadura</taxon>
    </lineage>
</organism>
<sequence>MADKGDIGWRLMAGAAAFAGGWAAKKAIGVAWKKSTGKEPPVNPESPDVALSEAIGWVVVVGIGVEVARLLATRAAARQWAKGTGELPSQLMADAAP</sequence>
<dbReference type="Pfam" id="PF14019">
    <property type="entry name" value="DUF4235"/>
    <property type="match status" value="1"/>
</dbReference>
<evidence type="ECO:0000256" key="1">
    <source>
        <dbReference type="SAM" id="Phobius"/>
    </source>
</evidence>
<evidence type="ECO:0000313" key="2">
    <source>
        <dbReference type="EMBL" id="POM22867.1"/>
    </source>
</evidence>
<dbReference type="RefSeq" id="WP_103565542.1">
    <property type="nucleotide sequence ID" value="NZ_MTBP01000004.1"/>
</dbReference>
<keyword evidence="1" id="KW-1133">Transmembrane helix</keyword>
<keyword evidence="3" id="KW-1185">Reference proteome</keyword>
<dbReference type="EMBL" id="MTBP01000004">
    <property type="protein sequence ID" value="POM22867.1"/>
    <property type="molecule type" value="Genomic_DNA"/>
</dbReference>
<proteinExistence type="predicted"/>
<gene>
    <name evidence="2" type="ORF">BTM25_50730</name>
</gene>
<feature type="transmembrane region" description="Helical" evidence="1">
    <location>
        <begin position="54"/>
        <end position="72"/>
    </location>
</feature>
<comment type="caution">
    <text evidence="2">The sequence shown here is derived from an EMBL/GenBank/DDBJ whole genome shotgun (WGS) entry which is preliminary data.</text>
</comment>
<reference evidence="2 3" key="1">
    <citation type="journal article" date="2017" name="Chemistry">
        <title>Isolation, Biosynthesis and Chemical Modifications of Rubterolones A-F: Rare Tropolone Alkaloids from Actinomadura sp. 5-2.</title>
        <authorList>
            <person name="Guo H."/>
            <person name="Benndorf R."/>
            <person name="Leichnitz D."/>
            <person name="Klassen J.L."/>
            <person name="Vollmers J."/>
            <person name="Gorls H."/>
            <person name="Steinacker M."/>
            <person name="Weigel C."/>
            <person name="Dahse H.M."/>
            <person name="Kaster A.K."/>
            <person name="de Beer Z.W."/>
            <person name="Poulsen M."/>
            <person name="Beemelmanns C."/>
        </authorList>
    </citation>
    <scope>NUCLEOTIDE SEQUENCE [LARGE SCALE GENOMIC DNA]</scope>
    <source>
        <strain evidence="2 3">5-2</strain>
    </source>
</reference>
<keyword evidence="1" id="KW-0812">Transmembrane</keyword>
<dbReference type="AlphaFoldDB" id="A0A2P4UCU9"/>
<keyword evidence="1" id="KW-0472">Membrane</keyword>
<dbReference type="InterPro" id="IPR025329">
    <property type="entry name" value="DUF4235"/>
</dbReference>
<name>A0A2P4UCU9_9ACTN</name>
<protein>
    <recommendedName>
        <fullName evidence="4">DUF4235 domain-containing protein</fullName>
    </recommendedName>
</protein>
<evidence type="ECO:0000313" key="3">
    <source>
        <dbReference type="Proteomes" id="UP000242367"/>
    </source>
</evidence>
<evidence type="ECO:0008006" key="4">
    <source>
        <dbReference type="Google" id="ProtNLM"/>
    </source>
</evidence>